<evidence type="ECO:0000256" key="1">
    <source>
        <dbReference type="ARBA" id="ARBA00005125"/>
    </source>
</evidence>
<feature type="domain" description="NAD-dependent epimerase/dehydratase" evidence="3">
    <location>
        <begin position="7"/>
        <end position="228"/>
    </location>
</feature>
<dbReference type="Proteomes" id="UP000198512">
    <property type="component" value="Unassembled WGS sequence"/>
</dbReference>
<organism evidence="4 5">
    <name type="scientific">Pseudomonas cuatrocienegasensis</name>
    <dbReference type="NCBI Taxonomy" id="543360"/>
    <lineage>
        <taxon>Bacteria</taxon>
        <taxon>Pseudomonadati</taxon>
        <taxon>Pseudomonadota</taxon>
        <taxon>Gammaproteobacteria</taxon>
        <taxon>Pseudomonadales</taxon>
        <taxon>Pseudomonadaceae</taxon>
        <taxon>Pseudomonas</taxon>
    </lineage>
</organism>
<accession>A0ABY1B9R6</accession>
<evidence type="ECO:0000313" key="4">
    <source>
        <dbReference type="EMBL" id="SEQ31892.1"/>
    </source>
</evidence>
<dbReference type="InterPro" id="IPR001509">
    <property type="entry name" value="Epimerase_deHydtase"/>
</dbReference>
<dbReference type="Pfam" id="PF01370">
    <property type="entry name" value="Epimerase"/>
    <property type="match status" value="1"/>
</dbReference>
<reference evidence="4 5" key="1">
    <citation type="submission" date="2016-10" db="EMBL/GenBank/DDBJ databases">
        <authorList>
            <person name="Varghese N."/>
            <person name="Submissions S."/>
        </authorList>
    </citation>
    <scope>NUCLEOTIDE SEQUENCE [LARGE SCALE GENOMIC DNA]</scope>
    <source>
        <strain evidence="4 5">CIP 109853</strain>
    </source>
</reference>
<name>A0ABY1B9R6_9PSED</name>
<dbReference type="SUPFAM" id="SSF51735">
    <property type="entry name" value="NAD(P)-binding Rossmann-fold domains"/>
    <property type="match status" value="1"/>
</dbReference>
<keyword evidence="5" id="KW-1185">Reference proteome</keyword>
<dbReference type="PANTHER" id="PTHR43000">
    <property type="entry name" value="DTDP-D-GLUCOSE 4,6-DEHYDRATASE-RELATED"/>
    <property type="match status" value="1"/>
</dbReference>
<sequence>MISPTEILVTGASGFLGHGLIKHLSRNSSFNILALARTSNVNFPDNVTLSLVPGDDIFTGELPLRKGQVVVHLAARAHVTSETCSVPLDLFRSVNVDGALNVARQALSVGVKRFIFISSIGVNGSNTHGTAFTEQSPPLPHADYALSKLEAEQGLWDLFKGSDVELVVIRPPLVYAGHAPGNFARLLRLVASKAPLPFAAIENKRSMVALENLVDFISLCIDHPAAADELFLISDGADVSTADIIRHLRAGMNLKNYLFPFPELLMRYGASVFGKQTAYMQLCGSLCIDSSKARNLLGWFPKLTPEEALRKAGQNYQKSAALRP</sequence>
<evidence type="ECO:0000313" key="5">
    <source>
        <dbReference type="Proteomes" id="UP000198512"/>
    </source>
</evidence>
<dbReference type="Gene3D" id="3.40.50.720">
    <property type="entry name" value="NAD(P)-binding Rossmann-like Domain"/>
    <property type="match status" value="1"/>
</dbReference>
<comment type="caution">
    <text evidence="4">The sequence shown here is derived from an EMBL/GenBank/DDBJ whole genome shotgun (WGS) entry which is preliminary data.</text>
</comment>
<evidence type="ECO:0000259" key="3">
    <source>
        <dbReference type="Pfam" id="PF01370"/>
    </source>
</evidence>
<protein>
    <submittedName>
        <fullName evidence="4">Nucleoside-diphosphate-sugar epimerase</fullName>
    </submittedName>
</protein>
<dbReference type="RefSeq" id="WP_244168321.1">
    <property type="nucleotide sequence ID" value="NZ_FOFP01000005.1"/>
</dbReference>
<dbReference type="InterPro" id="IPR036291">
    <property type="entry name" value="NAD(P)-bd_dom_sf"/>
</dbReference>
<comment type="pathway">
    <text evidence="1">Bacterial outer membrane biogenesis; LPS O-antigen biosynthesis.</text>
</comment>
<dbReference type="EMBL" id="FOFP01000005">
    <property type="protein sequence ID" value="SEQ31892.1"/>
    <property type="molecule type" value="Genomic_DNA"/>
</dbReference>
<evidence type="ECO:0000256" key="2">
    <source>
        <dbReference type="ARBA" id="ARBA00007637"/>
    </source>
</evidence>
<proteinExistence type="inferred from homology"/>
<comment type="similarity">
    <text evidence="2">Belongs to the NAD(P)-dependent epimerase/dehydratase family.</text>
</comment>
<gene>
    <name evidence="4" type="ORF">SAMN05216600_10523</name>
</gene>